<evidence type="ECO:0000313" key="1">
    <source>
        <dbReference type="EMBL" id="EFN63235.1"/>
    </source>
</evidence>
<dbReference type="AlphaFoldDB" id="E2ATJ3"/>
<dbReference type="PANTHER" id="PTHR33053">
    <property type="entry name" value="PROTEIN, PUTATIVE-RELATED"/>
    <property type="match status" value="1"/>
</dbReference>
<accession>E2ATJ3</accession>
<proteinExistence type="predicted"/>
<dbReference type="Proteomes" id="UP000000311">
    <property type="component" value="Unassembled WGS sequence"/>
</dbReference>
<evidence type="ECO:0000313" key="2">
    <source>
        <dbReference type="Proteomes" id="UP000000311"/>
    </source>
</evidence>
<dbReference type="EMBL" id="GL442616">
    <property type="protein sequence ID" value="EFN63235.1"/>
    <property type="molecule type" value="Genomic_DNA"/>
</dbReference>
<protein>
    <submittedName>
        <fullName evidence="1">Uncharacterized protein</fullName>
    </submittedName>
</protein>
<gene>
    <name evidence="1" type="ORF">EAG_14935</name>
</gene>
<organism evidence="2">
    <name type="scientific">Camponotus floridanus</name>
    <name type="common">Florida carpenter ant</name>
    <dbReference type="NCBI Taxonomy" id="104421"/>
    <lineage>
        <taxon>Eukaryota</taxon>
        <taxon>Metazoa</taxon>
        <taxon>Ecdysozoa</taxon>
        <taxon>Arthropoda</taxon>
        <taxon>Hexapoda</taxon>
        <taxon>Insecta</taxon>
        <taxon>Pterygota</taxon>
        <taxon>Neoptera</taxon>
        <taxon>Endopterygota</taxon>
        <taxon>Hymenoptera</taxon>
        <taxon>Apocrita</taxon>
        <taxon>Aculeata</taxon>
        <taxon>Formicoidea</taxon>
        <taxon>Formicidae</taxon>
        <taxon>Formicinae</taxon>
        <taxon>Camponotus</taxon>
    </lineage>
</organism>
<reference evidence="1 2" key="1">
    <citation type="journal article" date="2010" name="Science">
        <title>Genomic comparison of the ants Camponotus floridanus and Harpegnathos saltator.</title>
        <authorList>
            <person name="Bonasio R."/>
            <person name="Zhang G."/>
            <person name="Ye C."/>
            <person name="Mutti N.S."/>
            <person name="Fang X."/>
            <person name="Qin N."/>
            <person name="Donahue G."/>
            <person name="Yang P."/>
            <person name="Li Q."/>
            <person name="Li C."/>
            <person name="Zhang P."/>
            <person name="Huang Z."/>
            <person name="Berger S.L."/>
            <person name="Reinberg D."/>
            <person name="Wang J."/>
            <person name="Liebig J."/>
        </authorList>
    </citation>
    <scope>NUCLEOTIDE SEQUENCE [LARGE SCALE GENOMIC DNA]</scope>
    <source>
        <strain evidence="2">C129</strain>
    </source>
</reference>
<feature type="non-terminal residue" evidence="1">
    <location>
        <position position="1"/>
    </location>
</feature>
<name>E2ATJ3_CAMFO</name>
<feature type="non-terminal residue" evidence="1">
    <location>
        <position position="70"/>
    </location>
</feature>
<dbReference type="OMA" id="QVISICI"/>
<keyword evidence="2" id="KW-1185">Reference proteome</keyword>
<dbReference type="InParanoid" id="E2ATJ3"/>
<sequence length="70" mass="8022">FVIGIHHGKSKPENSNDFLRLFVDEMKELEQNGIEINKQVISICINDILCDTPARSYVCKIKGHNRYEGC</sequence>